<gene>
    <name evidence="5" type="ORF">PVAG01_06869</name>
</gene>
<sequence length="613" mass="67218">MSLTQSITMANAKPEDSDSSLWQGYHMPPTSQLPPFDASFHTAPLNLAYQGRHQKGAYRSLDIPSSDHTRPGPREGEAVLTASPPSLSSHHSYPSLKRSFVEDAHYGETVHDFREEAQDLPKPTIQQDHRLLSFSRIADKNTILDQHGRVQQIDLMAQIHGMFFLSEMGTPGVDGTVQPELTCYRRNLFQISGSVTAPRGSLSLITERGERISILALEVMVSAIESVDGHNVKLIVIPWKTPPPNSPEVGPGQEHEPTPIPLLPYEDNSPDVNSDYAIYPIAYRRLQFRIATANNGRRRELQQHFVLHLNIIATLANGQKVPVCQTATSPIVVRGRSPRNFQARKEIPLVGSSASRGQAPELQVVSTVAPPRPALNVETKTLKSPAALELPRGPFTFDASSLSSSSIMMRQQQQAYPSWSATQHQSEHNTASVPSYQPQSAVQTDYLHVSHSDSTYPPGTTVVSGTTMPAPQSISRSQYQYYPPPTTSSNPLPVRYVDSNPRPAKSPRHIGPPDLPTNPYSEYGSARFAPSYTGLGDVSAPLQSPPTVQTSVQQREYFPTTSSMSMQAWTTAADAGGIYGTSMPAGSAQQYNFSGDSQYVKNETASHYTWNPV</sequence>
<feature type="region of interest" description="Disordered" evidence="3">
    <location>
        <begin position="1"/>
        <end position="28"/>
    </location>
</feature>
<keyword evidence="1 2" id="KW-0238">DNA-binding</keyword>
<comment type="caution">
    <text evidence="5">The sequence shown here is derived from an EMBL/GenBank/DDBJ whole genome shotgun (WGS) entry which is preliminary data.</text>
</comment>
<dbReference type="InterPro" id="IPR052605">
    <property type="entry name" value="Fungal_trans_regulator"/>
</dbReference>
<feature type="region of interest" description="Disordered" evidence="3">
    <location>
        <begin position="60"/>
        <end position="93"/>
    </location>
</feature>
<dbReference type="InterPro" id="IPR037141">
    <property type="entry name" value="NDT80_DNA-bd_dom_sf"/>
</dbReference>
<evidence type="ECO:0000256" key="1">
    <source>
        <dbReference type="ARBA" id="ARBA00023125"/>
    </source>
</evidence>
<dbReference type="EMBL" id="JBFCZG010000005">
    <property type="protein sequence ID" value="KAL3422713.1"/>
    <property type="molecule type" value="Genomic_DNA"/>
</dbReference>
<evidence type="ECO:0000256" key="2">
    <source>
        <dbReference type="PROSITE-ProRule" id="PRU00850"/>
    </source>
</evidence>
<feature type="compositionally biased region" description="Low complexity" evidence="3">
    <location>
        <begin position="83"/>
        <end position="93"/>
    </location>
</feature>
<evidence type="ECO:0000313" key="6">
    <source>
        <dbReference type="Proteomes" id="UP001629113"/>
    </source>
</evidence>
<accession>A0ABR4PHA0</accession>
<dbReference type="InterPro" id="IPR024061">
    <property type="entry name" value="NDT80_DNA-bd_dom"/>
</dbReference>
<reference evidence="5 6" key="1">
    <citation type="submission" date="2024-06" db="EMBL/GenBank/DDBJ databases">
        <title>Complete genome of Phlyctema vagabunda strain 19-DSS-EL-015.</title>
        <authorList>
            <person name="Fiorenzani C."/>
        </authorList>
    </citation>
    <scope>NUCLEOTIDE SEQUENCE [LARGE SCALE GENOMIC DNA]</scope>
    <source>
        <strain evidence="5 6">19-DSS-EL-015</strain>
    </source>
</reference>
<dbReference type="PANTHER" id="PTHR35144:SF4">
    <property type="entry name" value="TRANSCRIPTION FACTOR VIB-1"/>
    <property type="match status" value="1"/>
</dbReference>
<dbReference type="Pfam" id="PF05224">
    <property type="entry name" value="NDT80_PhoG"/>
    <property type="match status" value="1"/>
</dbReference>
<feature type="region of interest" description="Disordered" evidence="3">
    <location>
        <begin position="406"/>
        <end position="436"/>
    </location>
</feature>
<feature type="region of interest" description="Disordered" evidence="3">
    <location>
        <begin position="465"/>
        <end position="524"/>
    </location>
</feature>
<feature type="DNA-binding region" description="NDT80" evidence="2">
    <location>
        <begin position="110"/>
        <end position="345"/>
    </location>
</feature>
<proteinExistence type="predicted"/>
<feature type="domain" description="NDT80" evidence="4">
    <location>
        <begin position="110"/>
        <end position="345"/>
    </location>
</feature>
<organism evidence="5 6">
    <name type="scientific">Phlyctema vagabunda</name>
    <dbReference type="NCBI Taxonomy" id="108571"/>
    <lineage>
        <taxon>Eukaryota</taxon>
        <taxon>Fungi</taxon>
        <taxon>Dikarya</taxon>
        <taxon>Ascomycota</taxon>
        <taxon>Pezizomycotina</taxon>
        <taxon>Leotiomycetes</taxon>
        <taxon>Helotiales</taxon>
        <taxon>Dermateaceae</taxon>
        <taxon>Phlyctema</taxon>
    </lineage>
</organism>
<name>A0ABR4PHA0_9HELO</name>
<dbReference type="Gene3D" id="2.60.40.1390">
    <property type="entry name" value="NDT80 DNA-binding domain"/>
    <property type="match status" value="1"/>
</dbReference>
<dbReference type="PROSITE" id="PS51517">
    <property type="entry name" value="NDT80"/>
    <property type="match status" value="1"/>
</dbReference>
<dbReference type="PANTHER" id="PTHR35144">
    <property type="entry name" value="MEIOSIS-SPECIFIC TRANSCRIPTION FACTOR NDT80"/>
    <property type="match status" value="1"/>
</dbReference>
<feature type="compositionally biased region" description="Polar residues" evidence="3">
    <location>
        <begin position="407"/>
        <end position="436"/>
    </location>
</feature>
<evidence type="ECO:0000313" key="5">
    <source>
        <dbReference type="EMBL" id="KAL3422713.1"/>
    </source>
</evidence>
<dbReference type="SUPFAM" id="SSF49417">
    <property type="entry name" value="p53-like transcription factors"/>
    <property type="match status" value="1"/>
</dbReference>
<feature type="compositionally biased region" description="Basic and acidic residues" evidence="3">
    <location>
        <begin position="65"/>
        <end position="77"/>
    </location>
</feature>
<dbReference type="Proteomes" id="UP001629113">
    <property type="component" value="Unassembled WGS sequence"/>
</dbReference>
<evidence type="ECO:0000256" key="3">
    <source>
        <dbReference type="SAM" id="MobiDB-lite"/>
    </source>
</evidence>
<dbReference type="InterPro" id="IPR008967">
    <property type="entry name" value="p53-like_TF_DNA-bd_sf"/>
</dbReference>
<evidence type="ECO:0000259" key="4">
    <source>
        <dbReference type="PROSITE" id="PS51517"/>
    </source>
</evidence>
<protein>
    <submittedName>
        <fullName evidence="5">Transcriptional regulator vib-1</fullName>
    </submittedName>
</protein>
<keyword evidence="6" id="KW-1185">Reference proteome</keyword>
<feature type="compositionally biased region" description="Polar residues" evidence="3">
    <location>
        <begin position="465"/>
        <end position="480"/>
    </location>
</feature>